<accession>A0ABY7LVR2</accession>
<protein>
    <submittedName>
        <fullName evidence="3">Porin family protein</fullName>
    </submittedName>
</protein>
<keyword evidence="4" id="KW-1185">Reference proteome</keyword>
<evidence type="ECO:0000313" key="3">
    <source>
        <dbReference type="EMBL" id="WBA43606.1"/>
    </source>
</evidence>
<dbReference type="Gene3D" id="2.40.160.20">
    <property type="match status" value="1"/>
</dbReference>
<gene>
    <name evidence="3" type="ORF">O3303_08565</name>
</gene>
<feature type="chain" id="PRO_5046211722" evidence="1">
    <location>
        <begin position="20"/>
        <end position="384"/>
    </location>
</feature>
<reference evidence="3 4" key="1">
    <citation type="submission" date="2022-12" db="EMBL/GenBank/DDBJ databases">
        <title>Hymenobacter canadensis sp. nov. isolated from lake water of the Cambridge Bay, Canada.</title>
        <authorList>
            <person name="Kim W.H."/>
            <person name="Lee Y.M."/>
        </authorList>
    </citation>
    <scope>NUCLEOTIDE SEQUENCE [LARGE SCALE GENOMIC DNA]</scope>
    <source>
        <strain evidence="3 4">PAMC 29467</strain>
    </source>
</reference>
<dbReference type="InterPro" id="IPR025665">
    <property type="entry name" value="Beta-barrel_OMP_2"/>
</dbReference>
<proteinExistence type="predicted"/>
<evidence type="ECO:0000256" key="1">
    <source>
        <dbReference type="SAM" id="SignalP"/>
    </source>
</evidence>
<feature type="signal peptide" evidence="1">
    <location>
        <begin position="1"/>
        <end position="19"/>
    </location>
</feature>
<dbReference type="Pfam" id="PF13568">
    <property type="entry name" value="OMP_b-brl_2"/>
    <property type="match status" value="1"/>
</dbReference>
<dbReference type="Proteomes" id="UP001211005">
    <property type="component" value="Chromosome"/>
</dbReference>
<sequence length="384" mass="42100">MKFQLLLAVFGLSISAVVAQEREQEYVVTTAGDTLRGHVLLVGAQQQIIRLRQSNGTTADFTPKQAHSYGNNNGASWVSQPIGPGGAPQFVAPLVQGPVSLYSGEDATGKKRYFIQPRDSAYVVLVPPGTARLAYMRLLPGCAKFDFAYSKIERTYPYTYSGQTRLVQDYNACRYPQQTTTRMTSPRGAQTHLGVKAGIHTTRFNFPNLTALEQRKMQLSYQVGLSMLITGKSHLAVQLEANYLSARGEYGPVNQYNGNAFYTTTRTLVINYGQLQVPLLLRYNIGAGNVRPYLNAGPIYAFNINRRSEDVYQDSNKPTPTRLALNIHGSNSIGGAAGIGVLIQKQGLPLFTIETRIDHLVDSGASVGSTPNHTSLRLDFGLLF</sequence>
<evidence type="ECO:0000313" key="4">
    <source>
        <dbReference type="Proteomes" id="UP001211005"/>
    </source>
</evidence>
<keyword evidence="1" id="KW-0732">Signal</keyword>
<evidence type="ECO:0000259" key="2">
    <source>
        <dbReference type="Pfam" id="PF13568"/>
    </source>
</evidence>
<feature type="domain" description="Outer membrane protein beta-barrel" evidence="2">
    <location>
        <begin position="190"/>
        <end position="357"/>
    </location>
</feature>
<name>A0ABY7LVR2_9BACT</name>
<dbReference type="RefSeq" id="WP_269561643.1">
    <property type="nucleotide sequence ID" value="NZ_CP114767.1"/>
</dbReference>
<dbReference type="EMBL" id="CP114767">
    <property type="protein sequence ID" value="WBA43606.1"/>
    <property type="molecule type" value="Genomic_DNA"/>
</dbReference>
<organism evidence="3 4">
    <name type="scientific">Hymenobacter canadensis</name>
    <dbReference type="NCBI Taxonomy" id="2999067"/>
    <lineage>
        <taxon>Bacteria</taxon>
        <taxon>Pseudomonadati</taxon>
        <taxon>Bacteroidota</taxon>
        <taxon>Cytophagia</taxon>
        <taxon>Cytophagales</taxon>
        <taxon>Hymenobacteraceae</taxon>
        <taxon>Hymenobacter</taxon>
    </lineage>
</organism>